<gene>
    <name evidence="2" type="ORF">SAMN02982922_3462</name>
</gene>
<evidence type="ECO:0000313" key="3">
    <source>
        <dbReference type="Proteomes" id="UP000193083"/>
    </source>
</evidence>
<evidence type="ECO:0000313" key="2">
    <source>
        <dbReference type="EMBL" id="SMH47121.1"/>
    </source>
</evidence>
<protein>
    <recommendedName>
        <fullName evidence="1">YjiS-like domain-containing protein</fullName>
    </recommendedName>
</protein>
<dbReference type="Proteomes" id="UP000193083">
    <property type="component" value="Unassembled WGS sequence"/>
</dbReference>
<feature type="domain" description="YjiS-like" evidence="1">
    <location>
        <begin position="36"/>
        <end position="63"/>
    </location>
</feature>
<evidence type="ECO:0000259" key="1">
    <source>
        <dbReference type="Pfam" id="PF06568"/>
    </source>
</evidence>
<dbReference type="AlphaFoldDB" id="A0A1X7PAD8"/>
<sequence length="73" mass="7830">MMRSTAMAVATAAGSAGRALADIGANAFALLCLAFARSRQRRALAELDERLLRDIGRTAEEARREAAKPAWRG</sequence>
<keyword evidence="3" id="KW-1185">Reference proteome</keyword>
<proteinExistence type="predicted"/>
<accession>A0A1X7PAD8</accession>
<dbReference type="InterPro" id="IPR009506">
    <property type="entry name" value="YjiS-like"/>
</dbReference>
<reference evidence="2 3" key="1">
    <citation type="submission" date="2017-04" db="EMBL/GenBank/DDBJ databases">
        <authorList>
            <person name="Afonso C.L."/>
            <person name="Miller P.J."/>
            <person name="Scott M.A."/>
            <person name="Spackman E."/>
            <person name="Goraichik I."/>
            <person name="Dimitrov K.M."/>
            <person name="Suarez D.L."/>
            <person name="Swayne D.E."/>
        </authorList>
    </citation>
    <scope>NUCLEOTIDE SEQUENCE [LARGE SCALE GENOMIC DNA]</scope>
    <source>
        <strain evidence="2 3">B5P</strain>
    </source>
</reference>
<organism evidence="2 3">
    <name type="scientific">Mesorhizobium australicum</name>
    <dbReference type="NCBI Taxonomy" id="536018"/>
    <lineage>
        <taxon>Bacteria</taxon>
        <taxon>Pseudomonadati</taxon>
        <taxon>Pseudomonadota</taxon>
        <taxon>Alphaproteobacteria</taxon>
        <taxon>Hyphomicrobiales</taxon>
        <taxon>Phyllobacteriaceae</taxon>
        <taxon>Mesorhizobium</taxon>
    </lineage>
</organism>
<dbReference type="RefSeq" id="WP_085465280.1">
    <property type="nucleotide sequence ID" value="NZ_FXBL01000004.1"/>
</dbReference>
<dbReference type="EMBL" id="FXBL01000004">
    <property type="protein sequence ID" value="SMH47121.1"/>
    <property type="molecule type" value="Genomic_DNA"/>
</dbReference>
<name>A0A1X7PAD8_9HYPH</name>
<dbReference type="Pfam" id="PF06568">
    <property type="entry name" value="YjiS-like"/>
    <property type="match status" value="1"/>
</dbReference>